<reference evidence="1 2" key="1">
    <citation type="submission" date="2019-05" db="EMBL/GenBank/DDBJ databases">
        <title>Emergence of the Ug99 lineage of the wheat stem rust pathogen through somatic hybridization.</title>
        <authorList>
            <person name="Li F."/>
            <person name="Upadhyaya N.M."/>
            <person name="Sperschneider J."/>
            <person name="Matny O."/>
            <person name="Nguyen-Phuc H."/>
            <person name="Mago R."/>
            <person name="Raley C."/>
            <person name="Miller M.E."/>
            <person name="Silverstein K.A.T."/>
            <person name="Henningsen E."/>
            <person name="Hirsch C.D."/>
            <person name="Visser B."/>
            <person name="Pretorius Z.A."/>
            <person name="Steffenson B.J."/>
            <person name="Schwessinger B."/>
            <person name="Dodds P.N."/>
            <person name="Figueroa M."/>
        </authorList>
    </citation>
    <scope>NUCLEOTIDE SEQUENCE [LARGE SCALE GENOMIC DNA]</scope>
    <source>
        <strain evidence="1 2">Ug99</strain>
    </source>
</reference>
<dbReference type="PANTHER" id="PTHR33069:SF3">
    <property type="entry name" value="DYNEIN HEAVY CHAIN TAIL DOMAIN-CONTAINING PROTEIN"/>
    <property type="match status" value="1"/>
</dbReference>
<proteinExistence type="predicted"/>
<gene>
    <name evidence="1" type="ORF">PGTUg99_013623</name>
</gene>
<evidence type="ECO:0000313" key="2">
    <source>
        <dbReference type="Proteomes" id="UP000325313"/>
    </source>
</evidence>
<evidence type="ECO:0000313" key="1">
    <source>
        <dbReference type="EMBL" id="KAA1128241.1"/>
    </source>
</evidence>
<protein>
    <submittedName>
        <fullName evidence="1">Uncharacterized protein</fullName>
    </submittedName>
</protein>
<comment type="caution">
    <text evidence="1">The sequence shown here is derived from an EMBL/GenBank/DDBJ whole genome shotgun (WGS) entry which is preliminary data.</text>
</comment>
<dbReference type="AlphaFoldDB" id="A0A5B0RQU5"/>
<accession>A0A5B0RQU5</accession>
<name>A0A5B0RQU5_PUCGR</name>
<dbReference type="Proteomes" id="UP000325313">
    <property type="component" value="Unassembled WGS sequence"/>
</dbReference>
<sequence>MLDSANTVILESDVCKAFESLSKSCRRSSTPEYDDDEPTISTNQINVLTSLLIKMRTTLLPSLRRCMADLVLVFLDASHFPKDPQTNLRVTLEITSQLADILEQIRTAVRAVTLAGLEGFEYQDHFHGIAKRHRTDPVLERVDDIRYSLSVVFERHAESIQGWKSRWEEKEAKKLDERSVAEETTITFELIDEVIQLLTKSDFGNMQDNWQLTVTRQYDKCLADLIEHTILQSDQARNPATTDLSVIHAPTIELEPARSYCDLSLLRSALPFVKLGRLFFNELLVTPISRPPFTIKDIISSVELDHLKNKTYLFSCHMVLFTERLVGLSDSNRFLNDLSSLKNDFEDTLKFFNGSIELLNCHLVPLSTDKLALPRSTTIFNHHSSLLIDQFHLAAQNFSITLEKFRNE</sequence>
<dbReference type="EMBL" id="VDEP01000143">
    <property type="protein sequence ID" value="KAA1128241.1"/>
    <property type="molecule type" value="Genomic_DNA"/>
</dbReference>
<organism evidence="1 2">
    <name type="scientific">Puccinia graminis f. sp. tritici</name>
    <dbReference type="NCBI Taxonomy" id="56615"/>
    <lineage>
        <taxon>Eukaryota</taxon>
        <taxon>Fungi</taxon>
        <taxon>Dikarya</taxon>
        <taxon>Basidiomycota</taxon>
        <taxon>Pucciniomycotina</taxon>
        <taxon>Pucciniomycetes</taxon>
        <taxon>Pucciniales</taxon>
        <taxon>Pucciniaceae</taxon>
        <taxon>Puccinia</taxon>
    </lineage>
</organism>
<dbReference type="PANTHER" id="PTHR33069">
    <property type="entry name" value="CHROMOSOME 7, WHOLE GENOME SHOTGUN SEQUENCE-RELATED"/>
    <property type="match status" value="1"/>
</dbReference>